<protein>
    <recommendedName>
        <fullName evidence="3">Two component regulator propeller</fullName>
    </recommendedName>
</protein>
<proteinExistence type="predicted"/>
<accession>A0A917DUI6</accession>
<dbReference type="Pfam" id="PF07494">
    <property type="entry name" value="Reg_prop"/>
    <property type="match status" value="1"/>
</dbReference>
<evidence type="ECO:0008006" key="3">
    <source>
        <dbReference type="Google" id="ProtNLM"/>
    </source>
</evidence>
<evidence type="ECO:0000313" key="2">
    <source>
        <dbReference type="Proteomes" id="UP000609064"/>
    </source>
</evidence>
<keyword evidence="2" id="KW-1185">Reference proteome</keyword>
<comment type="caution">
    <text evidence="1">The sequence shown here is derived from an EMBL/GenBank/DDBJ whole genome shotgun (WGS) entry which is preliminary data.</text>
</comment>
<reference evidence="1" key="2">
    <citation type="submission" date="2020-09" db="EMBL/GenBank/DDBJ databases">
        <authorList>
            <person name="Sun Q."/>
            <person name="Zhou Y."/>
        </authorList>
    </citation>
    <scope>NUCLEOTIDE SEQUENCE</scope>
    <source>
        <strain evidence="1">CGMCC 1.15958</strain>
    </source>
</reference>
<dbReference type="AlphaFoldDB" id="A0A917DUI6"/>
<dbReference type="Gene3D" id="2.130.10.10">
    <property type="entry name" value="YVTN repeat-like/Quinoprotein amine dehydrogenase"/>
    <property type="match status" value="3"/>
</dbReference>
<gene>
    <name evidence="1" type="ORF">GCM10011514_35700</name>
</gene>
<dbReference type="Proteomes" id="UP000609064">
    <property type="component" value="Unassembled WGS sequence"/>
</dbReference>
<name>A0A917DUI6_9BACT</name>
<reference evidence="1" key="1">
    <citation type="journal article" date="2014" name="Int. J. Syst. Evol. Microbiol.">
        <title>Complete genome sequence of Corynebacterium casei LMG S-19264T (=DSM 44701T), isolated from a smear-ripened cheese.</title>
        <authorList>
            <consortium name="US DOE Joint Genome Institute (JGI-PGF)"/>
            <person name="Walter F."/>
            <person name="Albersmeier A."/>
            <person name="Kalinowski J."/>
            <person name="Ruckert C."/>
        </authorList>
    </citation>
    <scope>NUCLEOTIDE SEQUENCE</scope>
    <source>
        <strain evidence="1">CGMCC 1.15958</strain>
    </source>
</reference>
<evidence type="ECO:0000313" key="1">
    <source>
        <dbReference type="EMBL" id="GGD68452.1"/>
    </source>
</evidence>
<dbReference type="SUPFAM" id="SSF63829">
    <property type="entry name" value="Calcium-dependent phosphotriesterase"/>
    <property type="match status" value="2"/>
</dbReference>
<dbReference type="InterPro" id="IPR015943">
    <property type="entry name" value="WD40/YVTN_repeat-like_dom_sf"/>
</dbReference>
<organism evidence="1 2">
    <name type="scientific">Emticicia aquatilis</name>
    <dbReference type="NCBI Taxonomy" id="1537369"/>
    <lineage>
        <taxon>Bacteria</taxon>
        <taxon>Pseudomonadati</taxon>
        <taxon>Bacteroidota</taxon>
        <taxon>Cytophagia</taxon>
        <taxon>Cytophagales</taxon>
        <taxon>Leadbetterellaceae</taxon>
        <taxon>Emticicia</taxon>
    </lineage>
</organism>
<dbReference type="InterPro" id="IPR011110">
    <property type="entry name" value="Reg_prop"/>
</dbReference>
<dbReference type="EMBL" id="BMKK01000007">
    <property type="protein sequence ID" value="GGD68452.1"/>
    <property type="molecule type" value="Genomic_DNA"/>
</dbReference>
<sequence length="576" mass="65463">MTSFLNTQLTSDILINQDEVWICSTSGIKRTDLKGNLLNQFEDFNYQVNCLKKDKKGKIWIGTNDGVLTYFKGKWDNIKELKGKFISTIAIGNKGEVWFGTNSNGVFKSKRGEIENFNTKNSKLKSNSISCLFMDSSNLLWCGQMLVGLLTFDGKIWKEIEQIDKSSVWVTSIVEGQNKEIWIGTLINGIYQYKDDNWQNFSNIPDGFSAYMVSDIIVDSQNTTWVATSSGLFCFDGLNWKKYNTSNSSLKTNHIKKLAFDGKNLWVGGASGFYLFENNHFKLLNLPSKNEVNISRIVNATFDNAGNIWAVNQGMKLIQYNGNSFEYSAVDTTKEIECVKCPFVIDSLGNKWIGSQNTGLYKFENGIWKNYNTKNSGIIGDIIFGLDFDKSGALWVSTGYGESRFDGRNWINYTNTNSGLCTNFVNTVKFEENGKQWFATAKGISSYFNNTWTKYDISNAIIPDDSFRDMLIDRNGDKWFCSGKGVSKFDNVSWIKYDLTNSTIGKHEVTCMAIDKNGIKWFGTYNDGLFRFDGLEWKHFTTKDSRIASDDIRKILVDKNNVKWLFCGVGITKLEE</sequence>